<gene>
    <name evidence="6" type="ORF">NC998_23110</name>
</gene>
<dbReference type="EMBL" id="JAMPKM010000018">
    <property type="protein sequence ID" value="MEP0819999.1"/>
    <property type="molecule type" value="Genomic_DNA"/>
</dbReference>
<protein>
    <submittedName>
        <fullName evidence="6">DUF86 domain-containing protein</fullName>
    </submittedName>
</protein>
<proteinExistence type="predicted"/>
<accession>A0ABV0JDY9</accession>
<dbReference type="PANTHER" id="PTHR34139:SF1">
    <property type="entry name" value="RNASE MJ1380-RELATED"/>
    <property type="match status" value="1"/>
</dbReference>
<dbReference type="InterPro" id="IPR051813">
    <property type="entry name" value="HepT_RNase_toxin"/>
</dbReference>
<keyword evidence="1" id="KW-0597">Phosphoprotein</keyword>
<organism evidence="6 7">
    <name type="scientific">Trichocoleus desertorum GB2-A4</name>
    <dbReference type="NCBI Taxonomy" id="2933944"/>
    <lineage>
        <taxon>Bacteria</taxon>
        <taxon>Bacillati</taxon>
        <taxon>Cyanobacteriota</taxon>
        <taxon>Cyanophyceae</taxon>
        <taxon>Leptolyngbyales</taxon>
        <taxon>Trichocoleusaceae</taxon>
        <taxon>Trichocoleus</taxon>
    </lineage>
</organism>
<evidence type="ECO:0000256" key="2">
    <source>
        <dbReference type="ARBA" id="ARBA00022649"/>
    </source>
</evidence>
<keyword evidence="5" id="KW-0378">Hydrolase</keyword>
<dbReference type="RefSeq" id="WP_190442620.1">
    <property type="nucleotide sequence ID" value="NZ_JAMPKM010000018.1"/>
</dbReference>
<keyword evidence="3" id="KW-0540">Nuclease</keyword>
<dbReference type="Proteomes" id="UP001464891">
    <property type="component" value="Unassembled WGS sequence"/>
</dbReference>
<dbReference type="Pfam" id="PF01934">
    <property type="entry name" value="HepT-like"/>
    <property type="match status" value="1"/>
</dbReference>
<evidence type="ECO:0000256" key="3">
    <source>
        <dbReference type="ARBA" id="ARBA00022722"/>
    </source>
</evidence>
<comment type="caution">
    <text evidence="6">The sequence shown here is derived from an EMBL/GenBank/DDBJ whole genome shotgun (WGS) entry which is preliminary data.</text>
</comment>
<dbReference type="PANTHER" id="PTHR34139">
    <property type="entry name" value="UPF0331 PROTEIN MJ0127"/>
    <property type="match status" value="1"/>
</dbReference>
<reference evidence="6 7" key="1">
    <citation type="submission" date="2022-04" db="EMBL/GenBank/DDBJ databases">
        <title>Positive selection, recombination, and allopatry shape intraspecific diversity of widespread and dominant cyanobacteria.</title>
        <authorList>
            <person name="Wei J."/>
            <person name="Shu W."/>
            <person name="Hu C."/>
        </authorList>
    </citation>
    <scope>NUCLEOTIDE SEQUENCE [LARGE SCALE GENOMIC DNA]</scope>
    <source>
        <strain evidence="6 7">GB2-A4</strain>
    </source>
</reference>
<dbReference type="InterPro" id="IPR008201">
    <property type="entry name" value="HepT-like"/>
</dbReference>
<keyword evidence="4" id="KW-0547">Nucleotide-binding</keyword>
<evidence type="ECO:0000256" key="5">
    <source>
        <dbReference type="ARBA" id="ARBA00022801"/>
    </source>
</evidence>
<evidence type="ECO:0000256" key="4">
    <source>
        <dbReference type="ARBA" id="ARBA00022741"/>
    </source>
</evidence>
<keyword evidence="2" id="KW-1277">Toxin-antitoxin system</keyword>
<evidence type="ECO:0000313" key="6">
    <source>
        <dbReference type="EMBL" id="MEP0819999.1"/>
    </source>
</evidence>
<evidence type="ECO:0000256" key="1">
    <source>
        <dbReference type="ARBA" id="ARBA00022553"/>
    </source>
</evidence>
<sequence>MQINDRDAASLWDMAQAIRRILEFTQNSSLEDYLNSIFMQSAVERQFEILGEAARRISLEFQQLHPEIDWSNIIGLRNVIAHRYEQVNQENLWQIIEALLPGLLVHIEGLLPPLPEEDSL</sequence>
<keyword evidence="7" id="KW-1185">Reference proteome</keyword>
<evidence type="ECO:0000313" key="7">
    <source>
        <dbReference type="Proteomes" id="UP001464891"/>
    </source>
</evidence>
<name>A0ABV0JDY9_9CYAN</name>